<comment type="subcellular location">
    <subcellularLocation>
        <location evidence="1">Cell membrane</location>
        <topology evidence="1">Multi-pass membrane protein</topology>
    </subcellularLocation>
</comment>
<feature type="transmembrane region" description="Helical" evidence="5">
    <location>
        <begin position="232"/>
        <end position="252"/>
    </location>
</feature>
<comment type="caution">
    <text evidence="7">The sequence shown here is derived from an EMBL/GenBank/DDBJ whole genome shotgun (WGS) entry which is preliminary data.</text>
</comment>
<protein>
    <submittedName>
        <fullName evidence="7">MFS transporter</fullName>
    </submittedName>
</protein>
<dbReference type="PROSITE" id="PS50850">
    <property type="entry name" value="MFS"/>
    <property type="match status" value="1"/>
</dbReference>
<name>A0A8H9IMT9_9PSEU</name>
<feature type="transmembrane region" description="Helical" evidence="5">
    <location>
        <begin position="44"/>
        <end position="64"/>
    </location>
</feature>
<feature type="transmembrane region" description="Helical" evidence="5">
    <location>
        <begin position="387"/>
        <end position="407"/>
    </location>
</feature>
<sequence length="427" mass="44274">MSKQWLLVAGLCFATVVCDGYDLAVYGATVPSLLDYKPWGMDAATAGAIGSGAVAGMLIGALLAGVVTDLIGRRRMLLFSASLFSVCMGLCAIAPGPAVFGVCRALCGLGLGGVMPIAVALTIEFAPHTRRNFAVAVMNTGYGVGMILGAVVSIALVQSAGFRVIYAIGVIPLVVLAPVAWRWLPESPAYLAAKGRTEEAGAIARRFGIPVPQAPEAARRARLSALLRRPQLRPLVVFAMAGLLAQILAYGLNTWLPEIMRHAGYPLGSALAMLLTMSAGAVVGDLVLGRLADRFGGQRVLVVGFGIAVLSLLLLSVDPPVWLLYAGLVLAGIGTQGTISLLNSHSATRFDPSVRGSALGAMMGVAKVGGVVAPLIGGWIVGAGLDMAWSFYVFVLPAAVGVVVVMLDRARQRVPARVLAPQPVEKN</sequence>
<feature type="transmembrane region" description="Helical" evidence="5">
    <location>
        <begin position="164"/>
        <end position="184"/>
    </location>
</feature>
<evidence type="ECO:0000256" key="5">
    <source>
        <dbReference type="SAM" id="Phobius"/>
    </source>
</evidence>
<feature type="transmembrane region" description="Helical" evidence="5">
    <location>
        <begin position="102"/>
        <end position="121"/>
    </location>
</feature>
<dbReference type="PROSITE" id="PS00217">
    <property type="entry name" value="SUGAR_TRANSPORT_2"/>
    <property type="match status" value="1"/>
</dbReference>
<keyword evidence="2 5" id="KW-0812">Transmembrane</keyword>
<dbReference type="Gene3D" id="1.20.1250.20">
    <property type="entry name" value="MFS general substrate transporter like domains"/>
    <property type="match status" value="2"/>
</dbReference>
<dbReference type="Proteomes" id="UP000658656">
    <property type="component" value="Unassembled WGS sequence"/>
</dbReference>
<feature type="domain" description="Major facilitator superfamily (MFS) profile" evidence="6">
    <location>
        <begin position="8"/>
        <end position="413"/>
    </location>
</feature>
<evidence type="ECO:0000313" key="8">
    <source>
        <dbReference type="Proteomes" id="UP000658656"/>
    </source>
</evidence>
<accession>A0A8H9IMT9</accession>
<evidence type="ECO:0000313" key="7">
    <source>
        <dbReference type="EMBL" id="GHF36112.1"/>
    </source>
</evidence>
<gene>
    <name evidence="7" type="ORF">GCM10017566_06440</name>
</gene>
<proteinExistence type="predicted"/>
<dbReference type="AlphaFoldDB" id="A0A8H9IMT9"/>
<feature type="transmembrane region" description="Helical" evidence="5">
    <location>
        <begin position="76"/>
        <end position="96"/>
    </location>
</feature>
<dbReference type="InterPro" id="IPR005829">
    <property type="entry name" value="Sugar_transporter_CS"/>
</dbReference>
<dbReference type="PANTHER" id="PTHR23508">
    <property type="entry name" value="CARBOXYLIC ACID TRANSPORTER PROTEIN HOMOLOG"/>
    <property type="match status" value="1"/>
</dbReference>
<dbReference type="PANTHER" id="PTHR23508:SF10">
    <property type="entry name" value="CARBOXYLIC ACID TRANSPORTER PROTEIN HOMOLOG"/>
    <property type="match status" value="1"/>
</dbReference>
<keyword evidence="3 5" id="KW-1133">Transmembrane helix</keyword>
<feature type="transmembrane region" description="Helical" evidence="5">
    <location>
        <begin position="264"/>
        <end position="288"/>
    </location>
</feature>
<keyword evidence="8" id="KW-1185">Reference proteome</keyword>
<dbReference type="GO" id="GO:0005886">
    <property type="term" value="C:plasma membrane"/>
    <property type="evidence" value="ECO:0007669"/>
    <property type="project" value="UniProtKB-SubCell"/>
</dbReference>
<reference evidence="7" key="1">
    <citation type="journal article" date="2014" name="Int. J. Syst. Evol. Microbiol.">
        <title>Complete genome sequence of Corynebacterium casei LMG S-19264T (=DSM 44701T), isolated from a smear-ripened cheese.</title>
        <authorList>
            <consortium name="US DOE Joint Genome Institute (JGI-PGF)"/>
            <person name="Walter F."/>
            <person name="Albersmeier A."/>
            <person name="Kalinowski J."/>
            <person name="Ruckert C."/>
        </authorList>
    </citation>
    <scope>NUCLEOTIDE SEQUENCE</scope>
    <source>
        <strain evidence="7">CGMCC 4.7679</strain>
    </source>
</reference>
<feature type="transmembrane region" description="Helical" evidence="5">
    <location>
        <begin position="356"/>
        <end position="381"/>
    </location>
</feature>
<evidence type="ECO:0000256" key="3">
    <source>
        <dbReference type="ARBA" id="ARBA00022989"/>
    </source>
</evidence>
<evidence type="ECO:0000256" key="4">
    <source>
        <dbReference type="ARBA" id="ARBA00023136"/>
    </source>
</evidence>
<organism evidence="7 8">
    <name type="scientific">Amycolatopsis bartoniae</name>
    <dbReference type="NCBI Taxonomy" id="941986"/>
    <lineage>
        <taxon>Bacteria</taxon>
        <taxon>Bacillati</taxon>
        <taxon>Actinomycetota</taxon>
        <taxon>Actinomycetes</taxon>
        <taxon>Pseudonocardiales</taxon>
        <taxon>Pseudonocardiaceae</taxon>
        <taxon>Amycolatopsis</taxon>
    </lineage>
</organism>
<evidence type="ECO:0000256" key="2">
    <source>
        <dbReference type="ARBA" id="ARBA00022692"/>
    </source>
</evidence>
<evidence type="ECO:0000259" key="6">
    <source>
        <dbReference type="PROSITE" id="PS50850"/>
    </source>
</evidence>
<dbReference type="GO" id="GO:0046943">
    <property type="term" value="F:carboxylic acid transmembrane transporter activity"/>
    <property type="evidence" value="ECO:0007669"/>
    <property type="project" value="TreeGrafter"/>
</dbReference>
<dbReference type="Pfam" id="PF07690">
    <property type="entry name" value="MFS_1"/>
    <property type="match status" value="1"/>
</dbReference>
<dbReference type="InterPro" id="IPR011701">
    <property type="entry name" value="MFS"/>
</dbReference>
<dbReference type="SUPFAM" id="SSF103473">
    <property type="entry name" value="MFS general substrate transporter"/>
    <property type="match status" value="1"/>
</dbReference>
<evidence type="ECO:0000256" key="1">
    <source>
        <dbReference type="ARBA" id="ARBA00004651"/>
    </source>
</evidence>
<dbReference type="RefSeq" id="WP_183176999.1">
    <property type="nucleotide sequence ID" value="NZ_BNAV01000001.1"/>
</dbReference>
<dbReference type="EMBL" id="BNAV01000001">
    <property type="protein sequence ID" value="GHF36112.1"/>
    <property type="molecule type" value="Genomic_DNA"/>
</dbReference>
<dbReference type="InterPro" id="IPR020846">
    <property type="entry name" value="MFS_dom"/>
</dbReference>
<keyword evidence="4 5" id="KW-0472">Membrane</keyword>
<reference evidence="7" key="2">
    <citation type="submission" date="2020-09" db="EMBL/GenBank/DDBJ databases">
        <authorList>
            <person name="Sun Q."/>
            <person name="Zhou Y."/>
        </authorList>
    </citation>
    <scope>NUCLEOTIDE SEQUENCE</scope>
    <source>
        <strain evidence="7">CGMCC 4.7679</strain>
    </source>
</reference>
<feature type="transmembrane region" description="Helical" evidence="5">
    <location>
        <begin position="300"/>
        <end position="317"/>
    </location>
</feature>
<dbReference type="InterPro" id="IPR036259">
    <property type="entry name" value="MFS_trans_sf"/>
</dbReference>
<feature type="transmembrane region" description="Helical" evidence="5">
    <location>
        <begin position="323"/>
        <end position="344"/>
    </location>
</feature>
<feature type="transmembrane region" description="Helical" evidence="5">
    <location>
        <begin position="133"/>
        <end position="158"/>
    </location>
</feature>